<evidence type="ECO:0000259" key="1">
    <source>
        <dbReference type="Pfam" id="PF09327"/>
    </source>
</evidence>
<name>A0A077Q145_XENBV</name>
<comment type="caution">
    <text evidence="2">The sequence shown here is derived from an EMBL/GenBank/DDBJ whole genome shotgun (WGS) entry which is preliminary data.</text>
</comment>
<reference evidence="2" key="1">
    <citation type="submission" date="2013-07" db="EMBL/GenBank/DDBJ databases">
        <title>Sub-species coevolution in mutualistic symbiosis.</title>
        <authorList>
            <person name="Murfin K."/>
            <person name="Klassen J."/>
            <person name="Lee M."/>
            <person name="Forst S."/>
            <person name="Stock P."/>
            <person name="Goodrich-Blair H."/>
        </authorList>
    </citation>
    <scope>NUCLEOTIDE SEQUENCE [LARGE SCALE GENOMIC DNA]</scope>
    <source>
        <strain evidence="2">Kraussei Becker Underwood</strain>
    </source>
</reference>
<gene>
    <name evidence="2" type="ORF">XBKB1_840002</name>
</gene>
<protein>
    <submittedName>
        <fullName evidence="2">Putative phage host specificity protein ( phage tail protein)</fullName>
    </submittedName>
</protein>
<dbReference type="RefSeq" id="WP_230580512.1">
    <property type="nucleotide sequence ID" value="NZ_CAWLXS010000083.1"/>
</dbReference>
<dbReference type="AlphaFoldDB" id="A0A077Q145"/>
<sequence length="356" mass="38033">MDFNSEAIMENTALTGAVVQRQLKENGNIKAEILEVKTTQVTDRQAFAEDMKKVQAEVGENAAAIEEKATAVFDIDGNGYAIKEIGSGVKYKGQFYKAGMVIGAEVKNGQVTTSIGFNANNFGWFNPASGKMEPFMMAKNGQLFVRDGFIENGSITNAKIGSYIQSGNYIAGRAGWKIDKGGGAEFNNVTVRGDVHATSGTFTGTINGADGYFSGAVYATKIVGDVVSVTLGNVSLDTRNSIFFHKRLTESMPFDRVFIYGPIMTQRYVGSLGGSGEASVSIYVNNAHVAGQNFFMESSDSGPQCISGTLFTPLITIPANTTPTIKVVLTTHGLGITYPTPGIGMLFKVSSQWSNM</sequence>
<dbReference type="InterPro" id="IPR053171">
    <property type="entry name" value="Viral_Tip_Attach_Protein"/>
</dbReference>
<accession>A0A077Q145</accession>
<proteinExistence type="predicted"/>
<dbReference type="PANTHER" id="PTHR36251:SF2">
    <property type="entry name" value="GIFSY-2 PROPHAGE HOST SPECIFICITY PROTEIN J, PHAGE LAMBDA"/>
    <property type="match status" value="1"/>
</dbReference>
<dbReference type="HOGENOM" id="CLU_047408_0_0_6"/>
<dbReference type="InterPro" id="IPR015406">
    <property type="entry name" value="GpJ_CSF"/>
</dbReference>
<feature type="domain" description="Tip attachment protein J central straight fiber" evidence="1">
    <location>
        <begin position="64"/>
        <end position="201"/>
    </location>
</feature>
<dbReference type="Pfam" id="PF09327">
    <property type="entry name" value="Phage_Tail_Tip"/>
    <property type="match status" value="1"/>
</dbReference>
<dbReference type="EMBL" id="CBSZ010000422">
    <property type="protein sequence ID" value="CDH26641.1"/>
    <property type="molecule type" value="Genomic_DNA"/>
</dbReference>
<organism evidence="2">
    <name type="scientific">Xenorhabdus bovienii str. kraussei Becker Underwood</name>
    <dbReference type="NCBI Taxonomy" id="1398204"/>
    <lineage>
        <taxon>Bacteria</taxon>
        <taxon>Pseudomonadati</taxon>
        <taxon>Pseudomonadota</taxon>
        <taxon>Gammaproteobacteria</taxon>
        <taxon>Enterobacterales</taxon>
        <taxon>Morganellaceae</taxon>
        <taxon>Xenorhabdus</taxon>
    </lineage>
</organism>
<dbReference type="PANTHER" id="PTHR36251">
    <property type="entry name" value="FELS-1 PROPHAGE HOST SPECIFICITY PROTEIN-RELATED"/>
    <property type="match status" value="1"/>
</dbReference>
<dbReference type="Proteomes" id="UP000028493">
    <property type="component" value="Unassembled WGS sequence"/>
</dbReference>
<evidence type="ECO:0000313" key="2">
    <source>
        <dbReference type="EMBL" id="CDH26641.1"/>
    </source>
</evidence>